<dbReference type="PANTHER" id="PTHR45763">
    <property type="entry name" value="HYDROLASE, ALPHA/BETA FOLD FAMILY PROTEIN, EXPRESSED-RELATED"/>
    <property type="match status" value="1"/>
</dbReference>
<proteinExistence type="predicted"/>
<dbReference type="AlphaFoldDB" id="A0A512BCB4"/>
<dbReference type="InterPro" id="IPR029058">
    <property type="entry name" value="AB_hydrolase_fold"/>
</dbReference>
<organism evidence="2 3">
    <name type="scientific">Segetibacter aerophilus</name>
    <dbReference type="NCBI Taxonomy" id="670293"/>
    <lineage>
        <taxon>Bacteria</taxon>
        <taxon>Pseudomonadati</taxon>
        <taxon>Bacteroidota</taxon>
        <taxon>Chitinophagia</taxon>
        <taxon>Chitinophagales</taxon>
        <taxon>Chitinophagaceae</taxon>
        <taxon>Segetibacter</taxon>
    </lineage>
</organism>
<evidence type="ECO:0000313" key="2">
    <source>
        <dbReference type="EMBL" id="GEO09610.1"/>
    </source>
</evidence>
<dbReference type="EMBL" id="BJYT01000007">
    <property type="protein sequence ID" value="GEO09610.1"/>
    <property type="molecule type" value="Genomic_DNA"/>
</dbReference>
<reference evidence="2 3" key="1">
    <citation type="submission" date="2019-07" db="EMBL/GenBank/DDBJ databases">
        <title>Whole genome shotgun sequence of Segetibacter aerophilus NBRC 106135.</title>
        <authorList>
            <person name="Hosoyama A."/>
            <person name="Uohara A."/>
            <person name="Ohji S."/>
            <person name="Ichikawa N."/>
        </authorList>
    </citation>
    <scope>NUCLEOTIDE SEQUENCE [LARGE SCALE GENOMIC DNA]</scope>
    <source>
        <strain evidence="2 3">NBRC 106135</strain>
    </source>
</reference>
<dbReference type="Proteomes" id="UP000321513">
    <property type="component" value="Unassembled WGS sequence"/>
</dbReference>
<evidence type="ECO:0000259" key="1">
    <source>
        <dbReference type="Pfam" id="PF00561"/>
    </source>
</evidence>
<dbReference type="SUPFAM" id="SSF53474">
    <property type="entry name" value="alpha/beta-Hydrolases"/>
    <property type="match status" value="1"/>
</dbReference>
<dbReference type="OrthoDB" id="9773293at2"/>
<sequence>MKDEVFELPDKRTLGYALYGPLEGRPVIYFHGTPSSRSEPSLLNAFGINVEALLTRYHLLLIAVDRPGIGLSAFNPNGSFNSFADDVAHLLRFLKIEKTTVLCWSGGGPFALAIANRYPPIIQAVNIIAGFSLPFSTPGVFKSMHANKYYFGAARRIPSVLRFFMNLVVRKGAKKPFPQWLSGLPDVDHTLLTNPRAFKTLSASTLKEACRQGSKGAVYEAGLYFQDYGYKLNEIIQPVHFWWGTSDNAVTRLHAEAVEHQVPKAVMHYQKDEGHLSIYVSYFEEIIQTIAALE</sequence>
<comment type="caution">
    <text evidence="2">The sequence shown here is derived from an EMBL/GenBank/DDBJ whole genome shotgun (WGS) entry which is preliminary data.</text>
</comment>
<name>A0A512BCB4_9BACT</name>
<keyword evidence="2" id="KW-0378">Hydrolase</keyword>
<dbReference type="RefSeq" id="WP_147203733.1">
    <property type="nucleotide sequence ID" value="NZ_BJYT01000007.1"/>
</dbReference>
<gene>
    <name evidence="2" type="ORF">SAE01_21060</name>
</gene>
<accession>A0A512BCB4</accession>
<evidence type="ECO:0000313" key="3">
    <source>
        <dbReference type="Proteomes" id="UP000321513"/>
    </source>
</evidence>
<dbReference type="GO" id="GO:0016787">
    <property type="term" value="F:hydrolase activity"/>
    <property type="evidence" value="ECO:0007669"/>
    <property type="project" value="UniProtKB-KW"/>
</dbReference>
<keyword evidence="3" id="KW-1185">Reference proteome</keyword>
<feature type="domain" description="AB hydrolase-1" evidence="1">
    <location>
        <begin position="26"/>
        <end position="278"/>
    </location>
</feature>
<dbReference type="InterPro" id="IPR000073">
    <property type="entry name" value="AB_hydrolase_1"/>
</dbReference>
<protein>
    <submittedName>
        <fullName evidence="2">Alpha/beta hydrolase</fullName>
    </submittedName>
</protein>
<dbReference type="Pfam" id="PF00561">
    <property type="entry name" value="Abhydrolase_1"/>
    <property type="match status" value="1"/>
</dbReference>
<dbReference type="Gene3D" id="3.40.50.1820">
    <property type="entry name" value="alpha/beta hydrolase"/>
    <property type="match status" value="1"/>
</dbReference>
<dbReference type="PANTHER" id="PTHR45763:SF46">
    <property type="entry name" value="AB HYDROLASE-1 DOMAIN-CONTAINING PROTEIN"/>
    <property type="match status" value="1"/>
</dbReference>